<proteinExistence type="predicted"/>
<dbReference type="PRINTS" id="PR00035">
    <property type="entry name" value="HTHGNTR"/>
</dbReference>
<dbReference type="InterPro" id="IPR000524">
    <property type="entry name" value="Tscrpt_reg_HTH_GntR"/>
</dbReference>
<dbReference type="EMBL" id="FNTX01000002">
    <property type="protein sequence ID" value="SEE61615.1"/>
    <property type="molecule type" value="Genomic_DNA"/>
</dbReference>
<reference evidence="6" key="1">
    <citation type="submission" date="2016-10" db="EMBL/GenBank/DDBJ databases">
        <authorList>
            <person name="Varghese N."/>
            <person name="Submissions S."/>
        </authorList>
    </citation>
    <scope>NUCLEOTIDE SEQUENCE [LARGE SCALE GENOMIC DNA]</scope>
    <source>
        <strain evidence="6">DSM 21368</strain>
    </source>
</reference>
<dbReference type="InterPro" id="IPR046335">
    <property type="entry name" value="LacI/GalR-like_sensor"/>
</dbReference>
<evidence type="ECO:0000256" key="2">
    <source>
        <dbReference type="ARBA" id="ARBA00023125"/>
    </source>
</evidence>
<evidence type="ECO:0000259" key="4">
    <source>
        <dbReference type="PROSITE" id="PS50949"/>
    </source>
</evidence>
<dbReference type="CDD" id="cd06267">
    <property type="entry name" value="PBP1_LacI_sugar_binding-like"/>
    <property type="match status" value="1"/>
</dbReference>
<dbReference type="PANTHER" id="PTHR30146:SF155">
    <property type="entry name" value="ALANINE RACEMASE"/>
    <property type="match status" value="1"/>
</dbReference>
<dbReference type="InterPro" id="IPR036390">
    <property type="entry name" value="WH_DNA-bd_sf"/>
</dbReference>
<keyword evidence="1" id="KW-0805">Transcription regulation</keyword>
<dbReference type="Gene3D" id="3.40.50.2300">
    <property type="match status" value="2"/>
</dbReference>
<dbReference type="STRING" id="648782.SAMN04488554_2159"/>
<accession>A0A1H5K9Y7</accession>
<dbReference type="SUPFAM" id="SSF53822">
    <property type="entry name" value="Periplasmic binding protein-like I"/>
    <property type="match status" value="1"/>
</dbReference>
<dbReference type="GO" id="GO:0003700">
    <property type="term" value="F:DNA-binding transcription factor activity"/>
    <property type="evidence" value="ECO:0007669"/>
    <property type="project" value="InterPro"/>
</dbReference>
<sequence length="373" mass="39988">MADSAVGGERPDVRDTAVSALKFQALAGDLRRGILAGEWAGHGKLPTESRLAAETGLSLTTVRRAYDELVTEGLVVRRRGAGTFVIDRTAAVQRGDLRIGVLVPDAQLYYPRVLQGIDDALSAAGAGMQLATYHYDLDEEQADLLRLLDSGVHGLLLAPDLLTVDDPAARAAELTALPVPVVLMERRLAGTGPADTSEHVTSDHQGGAFDAVVHLHRLGHHRIALLTRSHGPTQDGVRSGYEAAVRALGLPDLQRCEPPVWNRELAAECIDTLTDAEATAALIFSDREATLVLGAARRRGLRVPEDLALVSYDDELADVADVPLTAVAPPKYRVGRMAAEVLLRRLIDGDAGPIHQIQLRPRVVVRQSCGART</sequence>
<dbReference type="PANTHER" id="PTHR30146">
    <property type="entry name" value="LACI-RELATED TRANSCRIPTIONAL REPRESSOR"/>
    <property type="match status" value="1"/>
</dbReference>
<dbReference type="Proteomes" id="UP000199220">
    <property type="component" value="Unassembled WGS sequence"/>
</dbReference>
<dbReference type="AlphaFoldDB" id="A0A1H5K9Y7"/>
<evidence type="ECO:0000256" key="3">
    <source>
        <dbReference type="ARBA" id="ARBA00023163"/>
    </source>
</evidence>
<keyword evidence="2 5" id="KW-0238">DNA-binding</keyword>
<dbReference type="InterPro" id="IPR028082">
    <property type="entry name" value="Peripla_BP_I"/>
</dbReference>
<evidence type="ECO:0000313" key="6">
    <source>
        <dbReference type="Proteomes" id="UP000199220"/>
    </source>
</evidence>
<evidence type="ECO:0000313" key="5">
    <source>
        <dbReference type="EMBL" id="SEE61615.1"/>
    </source>
</evidence>
<dbReference type="InterPro" id="IPR036388">
    <property type="entry name" value="WH-like_DNA-bd_sf"/>
</dbReference>
<dbReference type="GO" id="GO:0000976">
    <property type="term" value="F:transcription cis-regulatory region binding"/>
    <property type="evidence" value="ECO:0007669"/>
    <property type="project" value="TreeGrafter"/>
</dbReference>
<feature type="domain" description="HTH gntR-type" evidence="4">
    <location>
        <begin position="20"/>
        <end position="88"/>
    </location>
</feature>
<dbReference type="Gene3D" id="1.10.10.10">
    <property type="entry name" value="Winged helix-like DNA-binding domain superfamily/Winged helix DNA-binding domain"/>
    <property type="match status" value="1"/>
</dbReference>
<name>A0A1H5K9Y7_9MICO</name>
<dbReference type="Pfam" id="PF00392">
    <property type="entry name" value="GntR"/>
    <property type="match status" value="1"/>
</dbReference>
<dbReference type="SMART" id="SM00345">
    <property type="entry name" value="HTH_GNTR"/>
    <property type="match status" value="1"/>
</dbReference>
<keyword evidence="6" id="KW-1185">Reference proteome</keyword>
<dbReference type="CDD" id="cd07377">
    <property type="entry name" value="WHTH_GntR"/>
    <property type="match status" value="1"/>
</dbReference>
<dbReference type="RefSeq" id="WP_089773163.1">
    <property type="nucleotide sequence ID" value="NZ_FNTX01000002.1"/>
</dbReference>
<dbReference type="PROSITE" id="PS50949">
    <property type="entry name" value="HTH_GNTR"/>
    <property type="match status" value="1"/>
</dbReference>
<dbReference type="OrthoDB" id="3523737at2"/>
<gene>
    <name evidence="5" type="ORF">SAMN04488554_2159</name>
</gene>
<evidence type="ECO:0000256" key="1">
    <source>
        <dbReference type="ARBA" id="ARBA00023015"/>
    </source>
</evidence>
<organism evidence="5 6">
    <name type="scientific">Ruania alba</name>
    <dbReference type="NCBI Taxonomy" id="648782"/>
    <lineage>
        <taxon>Bacteria</taxon>
        <taxon>Bacillati</taxon>
        <taxon>Actinomycetota</taxon>
        <taxon>Actinomycetes</taxon>
        <taxon>Micrococcales</taxon>
        <taxon>Ruaniaceae</taxon>
        <taxon>Ruania</taxon>
    </lineage>
</organism>
<dbReference type="SUPFAM" id="SSF46785">
    <property type="entry name" value="Winged helix' DNA-binding domain"/>
    <property type="match status" value="1"/>
</dbReference>
<dbReference type="Pfam" id="PF13377">
    <property type="entry name" value="Peripla_BP_3"/>
    <property type="match status" value="1"/>
</dbReference>
<keyword evidence="3" id="KW-0804">Transcription</keyword>
<protein>
    <submittedName>
        <fullName evidence="5">DNA-binding transcriptional regulator, LacI/PurR family</fullName>
    </submittedName>
</protein>